<dbReference type="GO" id="GO:0005886">
    <property type="term" value="C:plasma membrane"/>
    <property type="evidence" value="ECO:0007669"/>
    <property type="project" value="TreeGrafter"/>
</dbReference>
<name>A0A9Q8X218_9GAMM</name>
<sequence>MNKITSSNQYFFNFQRDLNASLDNFYFSKKNEILKNELDLFINDTDAQNLFISGDKGQGKTFLLNCTLNHKNFSDKKCLYIDIENINDNVNVFNEIDSFSVICIDNIHCSTKDIEVELFNLVNKAFASNIKLLISSQLHISQLDLFPDLLSRIKQMNCFSIEQISDDEVDDVIDFMNLKLKLFFSKELIEDISKIVRRDISSIKELFVELEQFLYSEKKKPSKRTIMGFLKKRTNQ</sequence>
<dbReference type="Gene3D" id="3.40.50.300">
    <property type="entry name" value="P-loop containing nucleotide triphosphate hydrolases"/>
    <property type="match status" value="1"/>
</dbReference>
<dbReference type="EMBL" id="CP097966">
    <property type="protein sequence ID" value="URQ62792.1"/>
    <property type="molecule type" value="Genomic_DNA"/>
</dbReference>
<reference evidence="1" key="1">
    <citation type="submission" date="2022-05" db="EMBL/GenBank/DDBJ databases">
        <title>Single-amplified genomics reveal most streamlined microbe among free-living bacteria.</title>
        <authorList>
            <person name="Roda-Garcia J."/>
            <person name="Haro-Moreno J.M."/>
            <person name="Rodriguez-Valera F."/>
            <person name="Almagro-Moreno S."/>
            <person name="Lopez-Perez M."/>
        </authorList>
    </citation>
    <scope>NUCLEOTIDE SEQUENCE</scope>
    <source>
        <strain evidence="1">TMED112-D2-2</strain>
    </source>
</reference>
<dbReference type="PANTHER" id="PTHR30050:SF5">
    <property type="entry name" value="DNAA REGULATORY INACTIVATOR HDA"/>
    <property type="match status" value="1"/>
</dbReference>
<dbReference type="AlphaFoldDB" id="A0A9Q8X218"/>
<dbReference type="GO" id="GO:0003688">
    <property type="term" value="F:DNA replication origin binding"/>
    <property type="evidence" value="ECO:0007669"/>
    <property type="project" value="TreeGrafter"/>
</dbReference>
<evidence type="ECO:0000313" key="2">
    <source>
        <dbReference type="Proteomes" id="UP001056381"/>
    </source>
</evidence>
<protein>
    <recommendedName>
        <fullName evidence="3">Chromosomal replication initiator protein DnaA domain-containing protein</fullName>
    </recommendedName>
</protein>
<dbReference type="Proteomes" id="UP001056381">
    <property type="component" value="Chromosome"/>
</dbReference>
<dbReference type="InterPro" id="IPR027417">
    <property type="entry name" value="P-loop_NTPase"/>
</dbReference>
<proteinExistence type="predicted"/>
<keyword evidence="2" id="KW-1185">Reference proteome</keyword>
<organism evidence="1 2">
    <name type="scientific">SAR86 cluster bacterium</name>
    <dbReference type="NCBI Taxonomy" id="2030880"/>
    <lineage>
        <taxon>Bacteria</taxon>
        <taxon>Pseudomonadati</taxon>
        <taxon>Pseudomonadota</taxon>
        <taxon>Gammaproteobacteria</taxon>
        <taxon>SAR86 cluster</taxon>
    </lineage>
</organism>
<evidence type="ECO:0008006" key="3">
    <source>
        <dbReference type="Google" id="ProtNLM"/>
    </source>
</evidence>
<evidence type="ECO:0000313" key="1">
    <source>
        <dbReference type="EMBL" id="URQ62792.1"/>
    </source>
</evidence>
<gene>
    <name evidence="1" type="ORF">M9B40_03440</name>
</gene>
<dbReference type="PANTHER" id="PTHR30050">
    <property type="entry name" value="CHROMOSOMAL REPLICATION INITIATOR PROTEIN DNAA"/>
    <property type="match status" value="1"/>
</dbReference>
<accession>A0A9Q8X218</accession>
<dbReference type="SUPFAM" id="SSF52540">
    <property type="entry name" value="P-loop containing nucleoside triphosphate hydrolases"/>
    <property type="match status" value="1"/>
</dbReference>
<dbReference type="GO" id="GO:0006270">
    <property type="term" value="P:DNA replication initiation"/>
    <property type="evidence" value="ECO:0007669"/>
    <property type="project" value="TreeGrafter"/>
</dbReference>